<dbReference type="SUPFAM" id="SSF52317">
    <property type="entry name" value="Class I glutamine amidotransferase-like"/>
    <property type="match status" value="1"/>
</dbReference>
<protein>
    <submittedName>
        <fullName evidence="3">DJ-1/PfpI family protein</fullName>
    </submittedName>
</protein>
<gene>
    <name evidence="3" type="ORF">ITX44_23615</name>
</gene>
<dbReference type="PANTHER" id="PTHR42733:SF12">
    <property type="entry name" value="PROTEINASE"/>
    <property type="match status" value="1"/>
</dbReference>
<organism evidence="3 4">
    <name type="scientific">Actinacidiphila acididurans</name>
    <dbReference type="NCBI Taxonomy" id="2784346"/>
    <lineage>
        <taxon>Bacteria</taxon>
        <taxon>Bacillati</taxon>
        <taxon>Actinomycetota</taxon>
        <taxon>Actinomycetes</taxon>
        <taxon>Kitasatosporales</taxon>
        <taxon>Streptomycetaceae</taxon>
        <taxon>Actinacidiphila</taxon>
    </lineage>
</organism>
<dbReference type="InterPro" id="IPR002818">
    <property type="entry name" value="DJ-1/PfpI"/>
</dbReference>
<dbReference type="PANTHER" id="PTHR42733">
    <property type="entry name" value="DJ-1 PROTEIN"/>
    <property type="match status" value="1"/>
</dbReference>
<keyword evidence="4" id="KW-1185">Reference proteome</keyword>
<evidence type="ECO:0000313" key="3">
    <source>
        <dbReference type="EMBL" id="MBM9507471.1"/>
    </source>
</evidence>
<dbReference type="RefSeq" id="WP_205359339.1">
    <property type="nucleotide sequence ID" value="NZ_JADKYB010000013.1"/>
</dbReference>
<accession>A0ABS2TVW7</accession>
<dbReference type="Proteomes" id="UP000749040">
    <property type="component" value="Unassembled WGS sequence"/>
</dbReference>
<dbReference type="Pfam" id="PF01965">
    <property type="entry name" value="DJ-1_PfpI"/>
    <property type="match status" value="1"/>
</dbReference>
<comment type="caution">
    <text evidence="3">The sequence shown here is derived from an EMBL/GenBank/DDBJ whole genome shotgun (WGS) entry which is preliminary data.</text>
</comment>
<evidence type="ECO:0000259" key="2">
    <source>
        <dbReference type="Pfam" id="PF01965"/>
    </source>
</evidence>
<dbReference type="InterPro" id="IPR029062">
    <property type="entry name" value="Class_I_gatase-like"/>
</dbReference>
<comment type="similarity">
    <text evidence="1">Belongs to the peptidase C56 family.</text>
</comment>
<evidence type="ECO:0000256" key="1">
    <source>
        <dbReference type="ARBA" id="ARBA00008542"/>
    </source>
</evidence>
<reference evidence="3 4" key="1">
    <citation type="submission" date="2021-01" db="EMBL/GenBank/DDBJ databases">
        <title>Streptomyces acididurans sp. nov., isolated from a peat swamp forest soil.</title>
        <authorList>
            <person name="Chantavorakit T."/>
            <person name="Duangmal K."/>
        </authorList>
    </citation>
    <scope>NUCLEOTIDE SEQUENCE [LARGE SCALE GENOMIC DNA]</scope>
    <source>
        <strain evidence="3 4">KK5PA1</strain>
    </source>
</reference>
<sequence>MLLSGHRIAILMESDYFEPEIFYYKQRFPEEGAEVHFLSRLWGHDRLTFKGHEYGLPFEVHESFEDIDDSTLRGYSAVIVPSGIVADRLRYTENPKAIPPATAFLRRAFAHRNIVKGIICHGMWLAAPIPESVRGRRAVVHNNLLGDFANMGGKFVDQDVVVDGDLITARTAEDANRFARTVIDQIAARNPAGGRP</sequence>
<feature type="domain" description="DJ-1/PfpI" evidence="2">
    <location>
        <begin position="6"/>
        <end position="184"/>
    </location>
</feature>
<dbReference type="Gene3D" id="3.40.50.880">
    <property type="match status" value="1"/>
</dbReference>
<evidence type="ECO:0000313" key="4">
    <source>
        <dbReference type="Proteomes" id="UP000749040"/>
    </source>
</evidence>
<dbReference type="EMBL" id="JADKYB010000013">
    <property type="protein sequence ID" value="MBM9507471.1"/>
    <property type="molecule type" value="Genomic_DNA"/>
</dbReference>
<proteinExistence type="inferred from homology"/>
<name>A0ABS2TVW7_9ACTN</name>
<dbReference type="InterPro" id="IPR006286">
    <property type="entry name" value="C56_PfpI-like"/>
</dbReference>